<dbReference type="InterPro" id="IPR016155">
    <property type="entry name" value="Mopterin_synth/thiamin_S_b"/>
</dbReference>
<dbReference type="AlphaFoldDB" id="A0A1C4GS20"/>
<protein>
    <submittedName>
        <fullName evidence="1">Molybdopterin synthase sulfur carrier subunit</fullName>
    </submittedName>
</protein>
<dbReference type="InterPro" id="IPR003749">
    <property type="entry name" value="ThiS/MoaD-like"/>
</dbReference>
<dbReference type="SUPFAM" id="SSF54285">
    <property type="entry name" value="MoaD/ThiS"/>
    <property type="match status" value="1"/>
</dbReference>
<dbReference type="OrthoDB" id="6702804at2"/>
<dbReference type="EMBL" id="FMBK01000001">
    <property type="protein sequence ID" value="SCC70683.1"/>
    <property type="molecule type" value="Genomic_DNA"/>
</dbReference>
<name>A0A1C4GS20_9GAMM</name>
<proteinExistence type="predicted"/>
<evidence type="ECO:0000313" key="2">
    <source>
        <dbReference type="Proteomes" id="UP000243661"/>
    </source>
</evidence>
<dbReference type="Pfam" id="PF02597">
    <property type="entry name" value="ThiS"/>
    <property type="match status" value="1"/>
</dbReference>
<evidence type="ECO:0000313" key="1">
    <source>
        <dbReference type="EMBL" id="SCC70683.1"/>
    </source>
</evidence>
<accession>A0A1C4GS20</accession>
<sequence length="84" mass="9146">MNEINIQIEAYGGVTRFLPAETIHLKVENPIQVEQVLNQLIKNHPQAEQAISLCACAIGENIISRHNTIDLDCTLVLLSPVAGG</sequence>
<dbReference type="InterPro" id="IPR012675">
    <property type="entry name" value="Beta-grasp_dom_sf"/>
</dbReference>
<gene>
    <name evidence="1" type="ORF">GA0116959_10115</name>
</gene>
<dbReference type="Proteomes" id="UP000243661">
    <property type="component" value="Unassembled WGS sequence"/>
</dbReference>
<reference evidence="1 2" key="1">
    <citation type="submission" date="2016-08" db="EMBL/GenBank/DDBJ databases">
        <authorList>
            <person name="Seilhamer J.J."/>
        </authorList>
    </citation>
    <scope>NUCLEOTIDE SEQUENCE [LARGE SCALE GENOMIC DNA]</scope>
    <source>
        <strain evidence="1 2">ANC 4874</strain>
    </source>
</reference>
<dbReference type="RefSeq" id="WP_092716973.1">
    <property type="nucleotide sequence ID" value="NZ_FMBK01000001.1"/>
</dbReference>
<dbReference type="Gene3D" id="3.10.20.30">
    <property type="match status" value="1"/>
</dbReference>
<organism evidence="1 2">
    <name type="scientific">Acinetobacter albensis</name>
    <dbReference type="NCBI Taxonomy" id="1673609"/>
    <lineage>
        <taxon>Bacteria</taxon>
        <taxon>Pseudomonadati</taxon>
        <taxon>Pseudomonadota</taxon>
        <taxon>Gammaproteobacteria</taxon>
        <taxon>Moraxellales</taxon>
        <taxon>Moraxellaceae</taxon>
        <taxon>Acinetobacter</taxon>
    </lineage>
</organism>